<evidence type="ECO:0000313" key="12">
    <source>
        <dbReference type="Proteomes" id="UP000187404"/>
    </source>
</evidence>
<dbReference type="InterPro" id="IPR034505">
    <property type="entry name" value="Coproporphyrinogen-III_oxidase"/>
</dbReference>
<dbReference type="GO" id="GO:0005737">
    <property type="term" value="C:cytoplasm"/>
    <property type="evidence" value="ECO:0007669"/>
    <property type="project" value="UniProtKB-SubCell"/>
</dbReference>
<keyword evidence="8 9" id="KW-0143">Chaperone</keyword>
<comment type="similarity">
    <text evidence="1">Belongs to the anaerobic coproporphyrinogen-III oxidase family. HemW subfamily.</text>
</comment>
<dbReference type="NCBIfam" id="TIGR00539">
    <property type="entry name" value="hemN_rel"/>
    <property type="match status" value="1"/>
</dbReference>
<dbReference type="SFLD" id="SFLDF00562">
    <property type="entry name" value="HemN-like__clustered_with_heat"/>
    <property type="match status" value="1"/>
</dbReference>
<dbReference type="InterPro" id="IPR007197">
    <property type="entry name" value="rSAM"/>
</dbReference>
<dbReference type="SFLD" id="SFLDG01065">
    <property type="entry name" value="anaerobic_coproporphyrinogen-I"/>
    <property type="match status" value="1"/>
</dbReference>
<dbReference type="STRING" id="1261640.BHK98_05170"/>
<dbReference type="SUPFAM" id="SSF102114">
    <property type="entry name" value="Radical SAM enzymes"/>
    <property type="match status" value="1"/>
</dbReference>
<evidence type="ECO:0000256" key="7">
    <source>
        <dbReference type="ARBA" id="ARBA00023014"/>
    </source>
</evidence>
<evidence type="ECO:0000256" key="5">
    <source>
        <dbReference type="ARBA" id="ARBA00022723"/>
    </source>
</evidence>
<keyword evidence="9" id="KW-0004">4Fe-4S</keyword>
<dbReference type="SFLD" id="SFLDG01082">
    <property type="entry name" value="B12-binding_domain_containing"/>
    <property type="match status" value="1"/>
</dbReference>
<evidence type="ECO:0000256" key="8">
    <source>
        <dbReference type="ARBA" id="ARBA00023186"/>
    </source>
</evidence>
<dbReference type="InterPro" id="IPR010723">
    <property type="entry name" value="HemN_C"/>
</dbReference>
<proteinExistence type="inferred from homology"/>
<dbReference type="GO" id="GO:0004109">
    <property type="term" value="F:coproporphyrinogen oxidase activity"/>
    <property type="evidence" value="ECO:0007669"/>
    <property type="project" value="InterPro"/>
</dbReference>
<dbReference type="PANTHER" id="PTHR13932:SF5">
    <property type="entry name" value="RADICAL S-ADENOSYL METHIONINE DOMAIN-CONTAINING PROTEIN 1, MITOCHONDRIAL"/>
    <property type="match status" value="1"/>
</dbReference>
<dbReference type="EMBL" id="MJIE01000001">
    <property type="protein sequence ID" value="OLR56941.1"/>
    <property type="molecule type" value="Genomic_DNA"/>
</dbReference>
<dbReference type="Pfam" id="PF06969">
    <property type="entry name" value="HemN_C"/>
    <property type="match status" value="1"/>
</dbReference>
<evidence type="ECO:0000313" key="11">
    <source>
        <dbReference type="EMBL" id="OLR56941.1"/>
    </source>
</evidence>
<evidence type="ECO:0000256" key="9">
    <source>
        <dbReference type="RuleBase" id="RU364116"/>
    </source>
</evidence>
<comment type="function">
    <text evidence="9">Probably acts as a heme chaperone, transferring heme to an unknown acceptor. Binds one molecule of heme per monomer, possibly covalently. Binds 1 [4Fe-4S] cluster. The cluster is coordinated with 3 cysteines and an exchangeable S-adenosyl-L-methionine.</text>
</comment>
<organism evidence="11 12">
    <name type="scientific">Hornefia porci</name>
    <dbReference type="NCBI Taxonomy" id="2652292"/>
    <lineage>
        <taxon>Bacteria</taxon>
        <taxon>Bacillati</taxon>
        <taxon>Bacillota</taxon>
        <taxon>Clostridia</taxon>
        <taxon>Peptostreptococcales</taxon>
        <taxon>Anaerovoracaceae</taxon>
        <taxon>Hornefia</taxon>
    </lineage>
</organism>
<reference evidence="11 12" key="1">
    <citation type="journal article" date="2016" name="Appl. Environ. Microbiol.">
        <title>Function and Phylogeny of Bacterial Butyryl Coenzyme A:Acetate Transferases and Their Diversity in the Proximal Colon of Swine.</title>
        <authorList>
            <person name="Trachsel J."/>
            <person name="Bayles D.O."/>
            <person name="Looft T."/>
            <person name="Levine U.Y."/>
            <person name="Allen H.K."/>
        </authorList>
    </citation>
    <scope>NUCLEOTIDE SEQUENCE [LARGE SCALE GENOMIC DNA]</scope>
    <source>
        <strain evidence="11 12">68-3-10</strain>
    </source>
</reference>
<dbReference type="InterPro" id="IPR006638">
    <property type="entry name" value="Elp3/MiaA/NifB-like_rSAM"/>
</dbReference>
<evidence type="ECO:0000256" key="6">
    <source>
        <dbReference type="ARBA" id="ARBA00023004"/>
    </source>
</evidence>
<evidence type="ECO:0000259" key="10">
    <source>
        <dbReference type="PROSITE" id="PS51918"/>
    </source>
</evidence>
<keyword evidence="12" id="KW-1185">Reference proteome</keyword>
<dbReference type="InterPro" id="IPR004559">
    <property type="entry name" value="HemW-like"/>
</dbReference>
<dbReference type="SMART" id="SM00729">
    <property type="entry name" value="Elp3"/>
    <property type="match status" value="1"/>
</dbReference>
<evidence type="ECO:0000256" key="1">
    <source>
        <dbReference type="ARBA" id="ARBA00006100"/>
    </source>
</evidence>
<dbReference type="Proteomes" id="UP000187404">
    <property type="component" value="Unassembled WGS sequence"/>
</dbReference>
<evidence type="ECO:0000256" key="3">
    <source>
        <dbReference type="ARBA" id="ARBA00022617"/>
    </source>
</evidence>
<dbReference type="PANTHER" id="PTHR13932">
    <property type="entry name" value="COPROPORPHYRINIGEN III OXIDASE"/>
    <property type="match status" value="1"/>
</dbReference>
<accession>A0A1Q9JLA5</accession>
<dbReference type="GO" id="GO:0046872">
    <property type="term" value="F:metal ion binding"/>
    <property type="evidence" value="ECO:0007669"/>
    <property type="project" value="UniProtKB-UniRule"/>
</dbReference>
<comment type="subcellular location">
    <subcellularLocation>
        <location evidence="9">Cytoplasm</location>
    </subcellularLocation>
</comment>
<sequence length="381" mass="43417">MTTNNEADNRKKALGIYIHIPFCRSRCRYCGFYSRAAEDSPDSGRAIEQYIWKLIAEIAEKGAMYRRQYVADSVFIGGGTPSMMPAAGVEAVLGAVREHFVLSSDAEVTLEANPDTVNLRNLRRWRAAGVNRLSMGVQSLDDGILHTLGRIHSAGEAVEAYRLARKAGFRNINLDIMFAVPGQSMEQWMDTVDRVVGLDPEHISFYSLQIEEDTPFYEAYMNGELDFVPEETDRAMYHAAIAAMRRAGYEHYEISNMAKPGMRCRHNLKYWSFGEYLGIGDSASSFMNGTRWTEKPREEYHENDFADSTGEYVFTGLRKTEGIRKSDFARRFGREFWEVYGSRRGYLKEYFEEGLLLEEGDVIRLSERGIDISNSIMAIFV</sequence>
<keyword evidence="3 9" id="KW-0349">Heme</keyword>
<gene>
    <name evidence="11" type="ORF">BHK98_05170</name>
</gene>
<evidence type="ECO:0000256" key="4">
    <source>
        <dbReference type="ARBA" id="ARBA00022691"/>
    </source>
</evidence>
<keyword evidence="5 9" id="KW-0479">Metal-binding</keyword>
<dbReference type="AlphaFoldDB" id="A0A1Q9JLA5"/>
<keyword evidence="9" id="KW-0963">Cytoplasm</keyword>
<dbReference type="Gene3D" id="3.20.20.70">
    <property type="entry name" value="Aldolase class I"/>
    <property type="match status" value="1"/>
</dbReference>
<evidence type="ECO:0000256" key="2">
    <source>
        <dbReference type="ARBA" id="ARBA00017228"/>
    </source>
</evidence>
<dbReference type="Pfam" id="PF04055">
    <property type="entry name" value="Radical_SAM"/>
    <property type="match status" value="1"/>
</dbReference>
<dbReference type="CDD" id="cd01335">
    <property type="entry name" value="Radical_SAM"/>
    <property type="match status" value="1"/>
</dbReference>
<name>A0A1Q9JLA5_9FIRM</name>
<dbReference type="SFLD" id="SFLDF00288">
    <property type="entry name" value="HemN-like__clustered_with_nucl"/>
    <property type="match status" value="1"/>
</dbReference>
<dbReference type="GO" id="GO:0051539">
    <property type="term" value="F:4 iron, 4 sulfur cluster binding"/>
    <property type="evidence" value="ECO:0007669"/>
    <property type="project" value="UniProtKB-UniRule"/>
</dbReference>
<feature type="domain" description="Radical SAM core" evidence="10">
    <location>
        <begin position="8"/>
        <end position="250"/>
    </location>
</feature>
<protein>
    <recommendedName>
        <fullName evidence="2 9">Heme chaperone HemW</fullName>
    </recommendedName>
</protein>
<keyword evidence="4 9" id="KW-0949">S-adenosyl-L-methionine</keyword>
<dbReference type="SFLD" id="SFLDS00029">
    <property type="entry name" value="Radical_SAM"/>
    <property type="match status" value="1"/>
</dbReference>
<keyword evidence="7 9" id="KW-0411">Iron-sulfur</keyword>
<dbReference type="PROSITE" id="PS51918">
    <property type="entry name" value="RADICAL_SAM"/>
    <property type="match status" value="1"/>
</dbReference>
<dbReference type="InterPro" id="IPR013785">
    <property type="entry name" value="Aldolase_TIM"/>
</dbReference>
<keyword evidence="6 9" id="KW-0408">Iron</keyword>
<dbReference type="GO" id="GO:0006779">
    <property type="term" value="P:porphyrin-containing compound biosynthetic process"/>
    <property type="evidence" value="ECO:0007669"/>
    <property type="project" value="InterPro"/>
</dbReference>
<comment type="caution">
    <text evidence="11">The sequence shown here is derived from an EMBL/GenBank/DDBJ whole genome shotgun (WGS) entry which is preliminary data.</text>
</comment>
<dbReference type="InterPro" id="IPR058240">
    <property type="entry name" value="rSAM_sf"/>
</dbReference>